<organism evidence="1 2">
    <name type="scientific">Pelagerythrobacter marensis</name>
    <dbReference type="NCBI Taxonomy" id="543877"/>
    <lineage>
        <taxon>Bacteria</taxon>
        <taxon>Pseudomonadati</taxon>
        <taxon>Pseudomonadota</taxon>
        <taxon>Alphaproteobacteria</taxon>
        <taxon>Sphingomonadales</taxon>
        <taxon>Erythrobacteraceae</taxon>
        <taxon>Pelagerythrobacter</taxon>
    </lineage>
</organism>
<gene>
    <name evidence="1" type="ORF">V5F89_12355</name>
</gene>
<name>A0ABZ2D738_9SPHN</name>
<dbReference type="Proteomes" id="UP001335183">
    <property type="component" value="Chromosome"/>
</dbReference>
<keyword evidence="2" id="KW-1185">Reference proteome</keyword>
<reference evidence="1 2" key="1">
    <citation type="submission" date="2024-02" db="EMBL/GenBank/DDBJ databases">
        <title>The whole genome sequence of five bacterial samples isolated from Abu Dhabi Sabkha-shore region.</title>
        <authorList>
            <person name="Sudalaimuthuasari N."/>
            <person name="Sarfraz B."/>
            <person name="Tuyisabe J.D."/>
            <person name="Mugisha Ntwali L.D.M."/>
            <person name="Ali A.I.A.A."/>
            <person name="Almansoori S.Z.A."/>
            <person name="Alajami H.S.A."/>
            <person name="Almeqbaali A.A.S."/>
            <person name="Kundu B."/>
            <person name="Saeed E.E."/>
            <person name="Sukumarinath V."/>
            <person name="Mishra A.K."/>
            <person name="Hazzouri K.M."/>
            <person name="Almaskari R."/>
            <person name="Sharma A.K."/>
            <person name="Amiri K.M.A."/>
        </authorList>
    </citation>
    <scope>NUCLEOTIDE SEQUENCE [LARGE SCALE GENOMIC DNA]</scope>
    <source>
        <strain evidence="2">kcgeb_sd</strain>
    </source>
</reference>
<proteinExistence type="predicted"/>
<accession>A0ABZ2D738</accession>
<dbReference type="EMBL" id="CP144918">
    <property type="protein sequence ID" value="WWA47041.1"/>
    <property type="molecule type" value="Genomic_DNA"/>
</dbReference>
<dbReference type="RefSeq" id="WP_338445932.1">
    <property type="nucleotide sequence ID" value="NZ_CP144918.1"/>
</dbReference>
<sequence>MTWEAYLRKQRKLKLEQIDAMTTSNLEVRIVRNGETRDITHESLEREKQDVAEIEEILASEGVQFD</sequence>
<protein>
    <submittedName>
        <fullName evidence="1">Uncharacterized protein</fullName>
    </submittedName>
</protein>
<evidence type="ECO:0000313" key="1">
    <source>
        <dbReference type="EMBL" id="WWA47041.1"/>
    </source>
</evidence>
<evidence type="ECO:0000313" key="2">
    <source>
        <dbReference type="Proteomes" id="UP001335183"/>
    </source>
</evidence>